<proteinExistence type="predicted"/>
<evidence type="ECO:0000313" key="3">
    <source>
        <dbReference type="Proteomes" id="UP000186922"/>
    </source>
</evidence>
<comment type="caution">
    <text evidence="2">The sequence shown here is derived from an EMBL/GenBank/DDBJ whole genome shotgun (WGS) entry which is preliminary data.</text>
</comment>
<dbReference type="OrthoDB" id="10062059at2759"/>
<dbReference type="EMBL" id="BDGG01000005">
    <property type="protein sequence ID" value="GAU98731.1"/>
    <property type="molecule type" value="Genomic_DNA"/>
</dbReference>
<dbReference type="Proteomes" id="UP000186922">
    <property type="component" value="Unassembled WGS sequence"/>
</dbReference>
<dbReference type="SUPFAM" id="SSF103481">
    <property type="entry name" value="Multidrug resistance efflux transporter EmrE"/>
    <property type="match status" value="1"/>
</dbReference>
<feature type="transmembrane region" description="Helical" evidence="1">
    <location>
        <begin position="311"/>
        <end position="328"/>
    </location>
</feature>
<feature type="transmembrane region" description="Helical" evidence="1">
    <location>
        <begin position="187"/>
        <end position="204"/>
    </location>
</feature>
<evidence type="ECO:0008006" key="4">
    <source>
        <dbReference type="Google" id="ProtNLM"/>
    </source>
</evidence>
<keyword evidence="3" id="KW-1185">Reference proteome</keyword>
<keyword evidence="1" id="KW-1133">Transmembrane helix</keyword>
<protein>
    <recommendedName>
        <fullName evidence="4">EamA domain-containing protein</fullName>
    </recommendedName>
</protein>
<organism evidence="2 3">
    <name type="scientific">Ramazzottius varieornatus</name>
    <name type="common">Water bear</name>
    <name type="synonym">Tardigrade</name>
    <dbReference type="NCBI Taxonomy" id="947166"/>
    <lineage>
        <taxon>Eukaryota</taxon>
        <taxon>Metazoa</taxon>
        <taxon>Ecdysozoa</taxon>
        <taxon>Tardigrada</taxon>
        <taxon>Eutardigrada</taxon>
        <taxon>Parachela</taxon>
        <taxon>Hypsibioidea</taxon>
        <taxon>Ramazzottiidae</taxon>
        <taxon>Ramazzottius</taxon>
    </lineage>
</organism>
<feature type="transmembrane region" description="Helical" evidence="1">
    <location>
        <begin position="248"/>
        <end position="270"/>
    </location>
</feature>
<feature type="transmembrane region" description="Helical" evidence="1">
    <location>
        <begin position="39"/>
        <end position="57"/>
    </location>
</feature>
<feature type="transmembrane region" description="Helical" evidence="1">
    <location>
        <begin position="77"/>
        <end position="97"/>
    </location>
</feature>
<keyword evidence="1" id="KW-0812">Transmembrane</keyword>
<dbReference type="InterPro" id="IPR026505">
    <property type="entry name" value="Solute_c_fam_35_mem_F3/F4"/>
</dbReference>
<dbReference type="PANTHER" id="PTHR19346:SF4">
    <property type="entry name" value="SUGAR PHOSPHATE TRANSPORTER DOMAIN-CONTAINING PROTEIN"/>
    <property type="match status" value="1"/>
</dbReference>
<feature type="transmembrane region" description="Helical" evidence="1">
    <location>
        <begin position="160"/>
        <end position="180"/>
    </location>
</feature>
<feature type="transmembrane region" description="Helical" evidence="1">
    <location>
        <begin position="216"/>
        <end position="236"/>
    </location>
</feature>
<name>A0A1D1VAR2_RAMVA</name>
<feature type="transmembrane region" description="Helical" evidence="1">
    <location>
        <begin position="131"/>
        <end position="154"/>
    </location>
</feature>
<dbReference type="AlphaFoldDB" id="A0A1D1VAR2"/>
<gene>
    <name evidence="2" type="primary">RvY_09840-1</name>
    <name evidence="2" type="synonym">RvY_09840.1</name>
    <name evidence="2" type="ORF">RvY_09840</name>
</gene>
<evidence type="ECO:0000256" key="1">
    <source>
        <dbReference type="SAM" id="Phobius"/>
    </source>
</evidence>
<feature type="transmembrane region" description="Helical" evidence="1">
    <location>
        <begin position="340"/>
        <end position="362"/>
    </location>
</feature>
<dbReference type="InterPro" id="IPR037185">
    <property type="entry name" value="EmrE-like"/>
</dbReference>
<keyword evidence="1" id="KW-0472">Membrane</keyword>
<accession>A0A1D1VAR2</accession>
<dbReference type="PANTHER" id="PTHR19346">
    <property type="entry name" value="SUGAR PHOSPHATE TRANSPORTER DOMAIN-CONTAINING PROTEIN"/>
    <property type="match status" value="1"/>
</dbReference>
<evidence type="ECO:0000313" key="2">
    <source>
        <dbReference type="EMBL" id="GAU98731.1"/>
    </source>
</evidence>
<reference evidence="2 3" key="1">
    <citation type="journal article" date="2016" name="Nat. Commun.">
        <title>Extremotolerant tardigrade genome and improved radiotolerance of human cultured cells by tardigrade-unique protein.</title>
        <authorList>
            <person name="Hashimoto T."/>
            <person name="Horikawa D.D."/>
            <person name="Saito Y."/>
            <person name="Kuwahara H."/>
            <person name="Kozuka-Hata H."/>
            <person name="Shin-I T."/>
            <person name="Minakuchi Y."/>
            <person name="Ohishi K."/>
            <person name="Motoyama A."/>
            <person name="Aizu T."/>
            <person name="Enomoto A."/>
            <person name="Kondo K."/>
            <person name="Tanaka S."/>
            <person name="Hara Y."/>
            <person name="Koshikawa S."/>
            <person name="Sagara H."/>
            <person name="Miura T."/>
            <person name="Yokobori S."/>
            <person name="Miyagawa K."/>
            <person name="Suzuki Y."/>
            <person name="Kubo T."/>
            <person name="Oyama M."/>
            <person name="Kohara Y."/>
            <person name="Fujiyama A."/>
            <person name="Arakawa K."/>
            <person name="Katayama T."/>
            <person name="Toyoda A."/>
            <person name="Kunieda T."/>
        </authorList>
    </citation>
    <scope>NUCLEOTIDE SEQUENCE [LARGE SCALE GENOMIC DNA]</scope>
    <source>
        <strain evidence="2 3">YOKOZUNA-1</strain>
    </source>
</reference>
<sequence>MEKKSETDGKVDGLVQRRASKLTDRIEPVVLPVRPRTNWIWLLSVTLLMIHVVMTVVAGQTANIAFLSTTTEFHAPFLFVFFKTLFRGAAFPVYITINTTIKLIRGRKLDLGRTWRRCALVLGPKITWKILFIKFAPTIVTTIILQVSYALGLANLTTSLASALATPAVATSYLMTWWFLKHPLSIIKILFVFISFGGVALVSYDALQFEPTGGTILGVTMMFVSDISLSSYQLLFKKTFPKGDLGQISFAVSGVYLLTALVYLPIPIILKVTGVEHWTWSDIPFPLLIVSWSCTGFSALVYGYGLTISSGFFMGLSDLLVLTINTGVDSWGRDLPISTFQIIGTVILGIAFIVMIMPDKLVSVNLRRRPKKADDESLFRLRQASPELAQKTAETPRAFDQGGKAILPPYETVMEADEDLLENQNLPIQDTETQVNPL</sequence>